<dbReference type="EMBL" id="KI928152">
    <property type="protein sequence ID" value="ETW26927.1"/>
    <property type="molecule type" value="Genomic_DNA"/>
</dbReference>
<name>A0A024VEL7_PLAFA</name>
<dbReference type="Proteomes" id="UP000030656">
    <property type="component" value="Unassembled WGS sequence"/>
</dbReference>
<keyword evidence="1" id="KW-0472">Membrane</keyword>
<evidence type="ECO:0000313" key="3">
    <source>
        <dbReference type="Proteomes" id="UP000030656"/>
    </source>
</evidence>
<evidence type="ECO:0000256" key="1">
    <source>
        <dbReference type="SAM" id="Phobius"/>
    </source>
</evidence>
<keyword evidence="1" id="KW-0812">Transmembrane</keyword>
<feature type="transmembrane region" description="Helical" evidence="1">
    <location>
        <begin position="31"/>
        <end position="50"/>
    </location>
</feature>
<keyword evidence="1" id="KW-1133">Transmembrane helix</keyword>
<sequence length="61" mass="7407">MKSDKKIKIYGYSVLKIANDKYYFPLKIKSTYSNIYFAMWLKLLAFLYFYNSKEKNIIKDC</sequence>
<organism evidence="2 3">
    <name type="scientific">Plasmodium falciparum FCH/4</name>
    <dbReference type="NCBI Taxonomy" id="1036724"/>
    <lineage>
        <taxon>Eukaryota</taxon>
        <taxon>Sar</taxon>
        <taxon>Alveolata</taxon>
        <taxon>Apicomplexa</taxon>
        <taxon>Aconoidasida</taxon>
        <taxon>Haemosporida</taxon>
        <taxon>Plasmodiidae</taxon>
        <taxon>Plasmodium</taxon>
        <taxon>Plasmodium (Laverania)</taxon>
    </lineage>
</organism>
<proteinExistence type="predicted"/>
<evidence type="ECO:0000313" key="2">
    <source>
        <dbReference type="EMBL" id="ETW26927.1"/>
    </source>
</evidence>
<dbReference type="AlphaFoldDB" id="A0A024VEL7"/>
<reference evidence="2 3" key="2">
    <citation type="submission" date="2013-02" db="EMBL/GenBank/DDBJ databases">
        <title>The Genome Sequence of Plasmodium falciparum FCH/4.</title>
        <authorList>
            <consortium name="The Broad Institute Genome Sequencing Platform"/>
            <consortium name="The Broad Institute Genome Sequencing Center for Infectious Disease"/>
            <person name="Neafsey D."/>
            <person name="Cheeseman I."/>
            <person name="Volkman S."/>
            <person name="Adams J."/>
            <person name="Walker B."/>
            <person name="Young S.K."/>
            <person name="Zeng Q."/>
            <person name="Gargeya S."/>
            <person name="Fitzgerald M."/>
            <person name="Haas B."/>
            <person name="Abouelleil A."/>
            <person name="Alvarado L."/>
            <person name="Arachchi H.M."/>
            <person name="Berlin A.M."/>
            <person name="Chapman S.B."/>
            <person name="Dewar J."/>
            <person name="Goldberg J."/>
            <person name="Griggs A."/>
            <person name="Gujja S."/>
            <person name="Hansen M."/>
            <person name="Howarth C."/>
            <person name="Imamovic A."/>
            <person name="Larimer J."/>
            <person name="McCowan C."/>
            <person name="Murphy C."/>
            <person name="Neiman D."/>
            <person name="Pearson M."/>
            <person name="Priest M."/>
            <person name="Roberts A."/>
            <person name="Saif S."/>
            <person name="Shea T."/>
            <person name="Sisk P."/>
            <person name="Sykes S."/>
            <person name="Wortman J."/>
            <person name="Nusbaum C."/>
            <person name="Birren B."/>
        </authorList>
    </citation>
    <scope>NUCLEOTIDE SEQUENCE [LARGE SCALE GENOMIC DNA]</scope>
    <source>
        <strain evidence="2 3">FCH/4</strain>
    </source>
</reference>
<accession>A0A024VEL7</accession>
<gene>
    <name evidence="2" type="ORF">PFFCH_05626</name>
</gene>
<reference evidence="2 3" key="1">
    <citation type="submission" date="2013-02" db="EMBL/GenBank/DDBJ databases">
        <title>The Genome Annotation of Plasmodium falciparum FCH/4.</title>
        <authorList>
            <consortium name="The Broad Institute Genome Sequencing Platform"/>
            <consortium name="The Broad Institute Genome Sequencing Center for Infectious Disease"/>
            <person name="Neafsey D."/>
            <person name="Hoffman S."/>
            <person name="Volkman S."/>
            <person name="Rosenthal P."/>
            <person name="Walker B."/>
            <person name="Young S.K."/>
            <person name="Zeng Q."/>
            <person name="Gargeya S."/>
            <person name="Fitzgerald M."/>
            <person name="Haas B."/>
            <person name="Abouelleil A."/>
            <person name="Allen A.W."/>
            <person name="Alvarado L."/>
            <person name="Arachchi H.M."/>
            <person name="Berlin A.M."/>
            <person name="Chapman S.B."/>
            <person name="Gainer-Dewar J."/>
            <person name="Goldberg J."/>
            <person name="Griggs A."/>
            <person name="Gujja S."/>
            <person name="Hansen M."/>
            <person name="Howarth C."/>
            <person name="Imamovic A."/>
            <person name="Ireland A."/>
            <person name="Larimer J."/>
            <person name="McCowan C."/>
            <person name="Murphy C."/>
            <person name="Pearson M."/>
            <person name="Poon T.W."/>
            <person name="Priest M."/>
            <person name="Roberts A."/>
            <person name="Saif S."/>
            <person name="Shea T."/>
            <person name="Sisk P."/>
            <person name="Sykes S."/>
            <person name="Wortman J."/>
            <person name="Nusbaum C."/>
            <person name="Birren B."/>
        </authorList>
    </citation>
    <scope>NUCLEOTIDE SEQUENCE [LARGE SCALE GENOMIC DNA]</scope>
    <source>
        <strain evidence="2 3">FCH/4</strain>
    </source>
</reference>
<protein>
    <submittedName>
        <fullName evidence="2">Uncharacterized protein</fullName>
    </submittedName>
</protein>